<dbReference type="Pfam" id="PF00078">
    <property type="entry name" value="RVT_1"/>
    <property type="match status" value="1"/>
</dbReference>
<evidence type="ECO:0000313" key="2">
    <source>
        <dbReference type="EMBL" id="CAA7030917.1"/>
    </source>
</evidence>
<reference evidence="2" key="1">
    <citation type="submission" date="2020-01" db="EMBL/GenBank/DDBJ databases">
        <authorList>
            <person name="Mishra B."/>
        </authorList>
    </citation>
    <scope>NUCLEOTIDE SEQUENCE [LARGE SCALE GENOMIC DNA]</scope>
</reference>
<evidence type="ECO:0000313" key="3">
    <source>
        <dbReference type="Proteomes" id="UP000467841"/>
    </source>
</evidence>
<dbReference type="PANTHER" id="PTHR33116">
    <property type="entry name" value="REVERSE TRANSCRIPTASE ZINC-BINDING DOMAIN-CONTAINING PROTEIN-RELATED-RELATED"/>
    <property type="match status" value="1"/>
</dbReference>
<evidence type="ECO:0000259" key="1">
    <source>
        <dbReference type="PROSITE" id="PS50878"/>
    </source>
</evidence>
<dbReference type="PROSITE" id="PS50878">
    <property type="entry name" value="RT_POL"/>
    <property type="match status" value="1"/>
</dbReference>
<proteinExistence type="predicted"/>
<dbReference type="InterPro" id="IPR043502">
    <property type="entry name" value="DNA/RNA_pol_sf"/>
</dbReference>
<sequence>MGRFKAPGIDGFQPVFYQDCWDMVGESVERIVLDFFETGQLPEGMNDALVVLIPKVEKPEQVTQFRPISLCNVLFKTITKAMVTRLKSIMPKLIGLAQSSFIPGRLSVDNIVVVQEAVHSMRRKKGKKGWMLLKLDLEKAYDRIRWDFLEDTLRVARFPDKWVNWIMRCVVGPSMHVLWNGEKTAPITPLRGLRQGDPLSPYLFVLCLERLCHLIDCSITKGEWKPIRLSRGGPQLSHICFADYLILFAEASVGQIRVIRRVLETFCIASGQKVSLDKSKIFFSENVSRNMERLITDESGIKATREVGKYLGMSILQKRINKDTFGETLGRVLSRLAGWKGCCLSFAGQLTLIRSVLSSVPVHTMSTISLPKSTLNSLDKASRSFLWGSTTEQRKLHLLSWRKVCQPKRAGGLGIRLSSDMNKALLAKIGWRLLHNVDSLWARVLRSKYKVKEPHDQSWLVTKGTWSSTWRSVALGLREIVMPGLSWIVGDGKHVKFWMNRWLVEKPLREVALLPLANETEEVRVCDLWRNGTGWLVEQLESLLTSSVILQLQSVVIDNVTGAKDRISWGERPDGRFTVGSAHAFFTRDNTPRQDLGAVFTRVWRVVVPERVRTFIWLGVHQVLMTNSERQRRHLSTSGVCQVCRGGDETILHVLRDCPAMEGIWRRIVPVRKR</sequence>
<dbReference type="AlphaFoldDB" id="A0A6D2J018"/>
<keyword evidence="3" id="KW-1185">Reference proteome</keyword>
<dbReference type="EMBL" id="CACVBM020001099">
    <property type="protein sequence ID" value="CAA7030917.1"/>
    <property type="molecule type" value="Genomic_DNA"/>
</dbReference>
<dbReference type="CDD" id="cd01650">
    <property type="entry name" value="RT_nLTR_like"/>
    <property type="match status" value="1"/>
</dbReference>
<dbReference type="Proteomes" id="UP000467841">
    <property type="component" value="Unassembled WGS sequence"/>
</dbReference>
<dbReference type="Pfam" id="PF13966">
    <property type="entry name" value="zf-RVT"/>
    <property type="match status" value="1"/>
</dbReference>
<accession>A0A6D2J018</accession>
<dbReference type="InterPro" id="IPR000477">
    <property type="entry name" value="RT_dom"/>
</dbReference>
<protein>
    <recommendedName>
        <fullName evidence="1">Reverse transcriptase domain-containing protein</fullName>
    </recommendedName>
</protein>
<dbReference type="SUPFAM" id="SSF56672">
    <property type="entry name" value="DNA/RNA polymerases"/>
    <property type="match status" value="1"/>
</dbReference>
<comment type="caution">
    <text evidence="2">The sequence shown here is derived from an EMBL/GenBank/DDBJ whole genome shotgun (WGS) entry which is preliminary data.</text>
</comment>
<feature type="domain" description="Reverse transcriptase" evidence="1">
    <location>
        <begin position="34"/>
        <end position="315"/>
    </location>
</feature>
<organism evidence="2 3">
    <name type="scientific">Microthlaspi erraticum</name>
    <dbReference type="NCBI Taxonomy" id="1685480"/>
    <lineage>
        <taxon>Eukaryota</taxon>
        <taxon>Viridiplantae</taxon>
        <taxon>Streptophyta</taxon>
        <taxon>Embryophyta</taxon>
        <taxon>Tracheophyta</taxon>
        <taxon>Spermatophyta</taxon>
        <taxon>Magnoliopsida</taxon>
        <taxon>eudicotyledons</taxon>
        <taxon>Gunneridae</taxon>
        <taxon>Pentapetalae</taxon>
        <taxon>rosids</taxon>
        <taxon>malvids</taxon>
        <taxon>Brassicales</taxon>
        <taxon>Brassicaceae</taxon>
        <taxon>Coluteocarpeae</taxon>
        <taxon>Microthlaspi</taxon>
    </lineage>
</organism>
<name>A0A6D2J018_9BRAS</name>
<gene>
    <name evidence="2" type="ORF">MERR_LOCUS18152</name>
</gene>
<dbReference type="PANTHER" id="PTHR33116:SF78">
    <property type="entry name" value="OS12G0587133 PROTEIN"/>
    <property type="match status" value="1"/>
</dbReference>
<dbReference type="OrthoDB" id="1736385at2759"/>
<dbReference type="InterPro" id="IPR026960">
    <property type="entry name" value="RVT-Znf"/>
</dbReference>